<dbReference type="InterPro" id="IPR019757">
    <property type="entry name" value="Pept_S26A_signal_pept_1_Lys-AS"/>
</dbReference>
<dbReference type="EMBL" id="JAGQLK010000061">
    <property type="protein sequence ID" value="MCA9383370.1"/>
    <property type="molecule type" value="Genomic_DNA"/>
</dbReference>
<keyword evidence="6" id="KW-0812">Transmembrane</keyword>
<dbReference type="SUPFAM" id="SSF51306">
    <property type="entry name" value="LexA/Signal peptidase"/>
    <property type="match status" value="1"/>
</dbReference>
<dbReference type="InterPro" id="IPR036286">
    <property type="entry name" value="LexA/Signal_pep-like_sf"/>
</dbReference>
<keyword evidence="6" id="KW-1133">Transmembrane helix</keyword>
<keyword evidence="4 6" id="KW-0378">Hydrolase</keyword>
<evidence type="ECO:0000259" key="7">
    <source>
        <dbReference type="Pfam" id="PF10502"/>
    </source>
</evidence>
<keyword evidence="6" id="KW-0645">Protease</keyword>
<comment type="similarity">
    <text evidence="2 6">Belongs to the peptidase S26 family.</text>
</comment>
<evidence type="ECO:0000313" key="8">
    <source>
        <dbReference type="EMBL" id="MCA9383370.1"/>
    </source>
</evidence>
<sequence length="165" mass="18422">MKKTIIFGSIALLLFCGMMSTLLFFFVFSNTDRILNTYQMDGASMEPTYSDGDTFTIETEFVSIQRGDVVVIDRNGVSYVKRVIGLPGEKLELLNDKVYIDDSLLSEPYLEPDTITVPAPGEPVTFQLSSNQYFVMGDNRIISLDSRHSNFGLIAIEEIAGVVRN</sequence>
<evidence type="ECO:0000256" key="4">
    <source>
        <dbReference type="ARBA" id="ARBA00022801"/>
    </source>
</evidence>
<dbReference type="NCBIfam" id="TIGR02227">
    <property type="entry name" value="sigpep_I_bact"/>
    <property type="match status" value="1"/>
</dbReference>
<dbReference type="PANTHER" id="PTHR43390:SF1">
    <property type="entry name" value="CHLOROPLAST PROCESSING PEPTIDASE"/>
    <property type="match status" value="1"/>
</dbReference>
<dbReference type="PROSITE" id="PS00760">
    <property type="entry name" value="SPASE_I_2"/>
    <property type="match status" value="1"/>
</dbReference>
<dbReference type="CDD" id="cd06530">
    <property type="entry name" value="S26_SPase_I"/>
    <property type="match status" value="1"/>
</dbReference>
<reference evidence="8" key="2">
    <citation type="journal article" date="2021" name="Microbiome">
        <title>Successional dynamics and alternative stable states in a saline activated sludge microbial community over 9 years.</title>
        <authorList>
            <person name="Wang Y."/>
            <person name="Ye J."/>
            <person name="Ju F."/>
            <person name="Liu L."/>
            <person name="Boyd J.A."/>
            <person name="Deng Y."/>
            <person name="Parks D.H."/>
            <person name="Jiang X."/>
            <person name="Yin X."/>
            <person name="Woodcroft B.J."/>
            <person name="Tyson G.W."/>
            <person name="Hugenholtz P."/>
            <person name="Polz M.F."/>
            <person name="Zhang T."/>
        </authorList>
    </citation>
    <scope>NUCLEOTIDE SEQUENCE</scope>
    <source>
        <strain evidence="8">HKST-UBA14</strain>
    </source>
</reference>
<organism evidence="8 9">
    <name type="scientific">Candidatus Dojkabacteria bacterium</name>
    <dbReference type="NCBI Taxonomy" id="2099670"/>
    <lineage>
        <taxon>Bacteria</taxon>
        <taxon>Candidatus Dojkabacteria</taxon>
    </lineage>
</organism>
<dbReference type="InterPro" id="IPR000223">
    <property type="entry name" value="Pept_S26A_signal_pept_1"/>
</dbReference>
<dbReference type="GO" id="GO:0006465">
    <property type="term" value="P:signal peptide processing"/>
    <property type="evidence" value="ECO:0007669"/>
    <property type="project" value="InterPro"/>
</dbReference>
<reference evidence="8" key="1">
    <citation type="submission" date="2020-04" db="EMBL/GenBank/DDBJ databases">
        <authorList>
            <person name="Zhang T."/>
        </authorList>
    </citation>
    <scope>NUCLEOTIDE SEQUENCE</scope>
    <source>
        <strain evidence="8">HKST-UBA14</strain>
    </source>
</reference>
<feature type="active site" evidence="5">
    <location>
        <position position="81"/>
    </location>
</feature>
<proteinExistence type="inferred from homology"/>
<keyword evidence="6" id="KW-0472">Membrane</keyword>
<gene>
    <name evidence="8" type="primary">lepB</name>
    <name evidence="8" type="ORF">KC909_03325</name>
</gene>
<evidence type="ECO:0000256" key="5">
    <source>
        <dbReference type="PIRSR" id="PIRSR600223-1"/>
    </source>
</evidence>
<dbReference type="EC" id="3.4.21.89" evidence="3 6"/>
<dbReference type="Proteomes" id="UP000783287">
    <property type="component" value="Unassembled WGS sequence"/>
</dbReference>
<dbReference type="GO" id="GO:0016020">
    <property type="term" value="C:membrane"/>
    <property type="evidence" value="ECO:0007669"/>
    <property type="project" value="UniProtKB-SubCell"/>
</dbReference>
<comment type="caution">
    <text evidence="8">The sequence shown here is derived from an EMBL/GenBank/DDBJ whole genome shotgun (WGS) entry which is preliminary data.</text>
</comment>
<dbReference type="AlphaFoldDB" id="A0A955RJG7"/>
<feature type="active site" evidence="5">
    <location>
        <position position="44"/>
    </location>
</feature>
<evidence type="ECO:0000256" key="1">
    <source>
        <dbReference type="ARBA" id="ARBA00000677"/>
    </source>
</evidence>
<accession>A0A955RJG7</accession>
<dbReference type="Gene3D" id="2.10.109.10">
    <property type="entry name" value="Umud Fragment, subunit A"/>
    <property type="match status" value="1"/>
</dbReference>
<evidence type="ECO:0000313" key="9">
    <source>
        <dbReference type="Proteomes" id="UP000783287"/>
    </source>
</evidence>
<dbReference type="Pfam" id="PF10502">
    <property type="entry name" value="Peptidase_S26"/>
    <property type="match status" value="1"/>
</dbReference>
<comment type="catalytic activity">
    <reaction evidence="1 6">
        <text>Cleavage of hydrophobic, N-terminal signal or leader sequences from secreted and periplasmic proteins.</text>
        <dbReference type="EC" id="3.4.21.89"/>
    </reaction>
</comment>
<name>A0A955RJG7_9BACT</name>
<dbReference type="GO" id="GO:0004252">
    <property type="term" value="F:serine-type endopeptidase activity"/>
    <property type="evidence" value="ECO:0007669"/>
    <property type="project" value="InterPro"/>
</dbReference>
<dbReference type="InterPro" id="IPR019533">
    <property type="entry name" value="Peptidase_S26"/>
</dbReference>
<dbReference type="GO" id="GO:0009003">
    <property type="term" value="F:signal peptidase activity"/>
    <property type="evidence" value="ECO:0007669"/>
    <property type="project" value="UniProtKB-EC"/>
</dbReference>
<dbReference type="PANTHER" id="PTHR43390">
    <property type="entry name" value="SIGNAL PEPTIDASE I"/>
    <property type="match status" value="1"/>
</dbReference>
<dbReference type="InterPro" id="IPR019758">
    <property type="entry name" value="Pept_S26A_signal_pept_1_CS"/>
</dbReference>
<protein>
    <recommendedName>
        <fullName evidence="3 6">Signal peptidase I</fullName>
        <ecNumber evidence="3 6">3.4.21.89</ecNumber>
    </recommendedName>
</protein>
<feature type="domain" description="Peptidase S26" evidence="7">
    <location>
        <begin position="23"/>
        <end position="164"/>
    </location>
</feature>
<dbReference type="PRINTS" id="PR00727">
    <property type="entry name" value="LEADERPTASE"/>
</dbReference>
<comment type="subcellular location">
    <subcellularLocation>
        <location evidence="6">Membrane</location>
        <topology evidence="6">Single-pass type II membrane protein</topology>
    </subcellularLocation>
</comment>
<evidence type="ECO:0000256" key="2">
    <source>
        <dbReference type="ARBA" id="ARBA00009370"/>
    </source>
</evidence>
<dbReference type="PROSITE" id="PS00761">
    <property type="entry name" value="SPASE_I_3"/>
    <property type="match status" value="1"/>
</dbReference>
<evidence type="ECO:0000256" key="3">
    <source>
        <dbReference type="ARBA" id="ARBA00013208"/>
    </source>
</evidence>
<feature type="transmembrane region" description="Helical" evidence="6">
    <location>
        <begin position="6"/>
        <end position="28"/>
    </location>
</feature>
<evidence type="ECO:0000256" key="6">
    <source>
        <dbReference type="RuleBase" id="RU362042"/>
    </source>
</evidence>